<dbReference type="SUPFAM" id="SSF55811">
    <property type="entry name" value="Nudix"/>
    <property type="match status" value="1"/>
</dbReference>
<dbReference type="Gene3D" id="3.90.79.10">
    <property type="entry name" value="Nucleoside Triphosphate Pyrophosphohydrolase"/>
    <property type="match status" value="1"/>
</dbReference>
<dbReference type="PROSITE" id="PS51462">
    <property type="entry name" value="NUDIX"/>
    <property type="match status" value="1"/>
</dbReference>
<accession>A0ABP9Z3D5</accession>
<comment type="caution">
    <text evidence="2">The sequence shown here is derived from an EMBL/GenBank/DDBJ whole genome shotgun (WGS) entry which is preliminary data.</text>
</comment>
<dbReference type="InterPro" id="IPR000086">
    <property type="entry name" value="NUDIX_hydrolase_dom"/>
</dbReference>
<dbReference type="CDD" id="cd03676">
    <property type="entry name" value="NUDIX_Tnr3_like"/>
    <property type="match status" value="1"/>
</dbReference>
<feature type="domain" description="Nudix hydrolase" evidence="1">
    <location>
        <begin position="124"/>
        <end position="266"/>
    </location>
</feature>
<protein>
    <recommendedName>
        <fullName evidence="1">Nudix hydrolase domain-containing protein</fullName>
    </recommendedName>
</protein>
<evidence type="ECO:0000259" key="1">
    <source>
        <dbReference type="PROSITE" id="PS51462"/>
    </source>
</evidence>
<proteinExistence type="predicted"/>
<name>A0ABP9Z3D5_9FUNG</name>
<gene>
    <name evidence="2" type="ORF">MFLAVUS_007098</name>
</gene>
<reference evidence="2 3" key="1">
    <citation type="submission" date="2024-04" db="EMBL/GenBank/DDBJ databases">
        <title>genome sequences of Mucor flavus KT1a and Helicostylum pulchrum KT1b strains isolated from the surface of a dry-aged beef.</title>
        <authorList>
            <person name="Toyotome T."/>
            <person name="Hosono M."/>
            <person name="Torimaru M."/>
            <person name="Fukuda K."/>
            <person name="Mikami N."/>
        </authorList>
    </citation>
    <scope>NUCLEOTIDE SEQUENCE [LARGE SCALE GENOMIC DNA]</scope>
    <source>
        <strain evidence="2 3">KT1a</strain>
    </source>
</reference>
<dbReference type="InterPro" id="IPR015797">
    <property type="entry name" value="NUDIX_hydrolase-like_dom_sf"/>
</dbReference>
<dbReference type="Pfam" id="PF00293">
    <property type="entry name" value="NUDIX"/>
    <property type="match status" value="1"/>
</dbReference>
<dbReference type="PANTHER" id="PTHR13622">
    <property type="entry name" value="THIAMIN PYROPHOSPHOKINASE"/>
    <property type="match status" value="1"/>
</dbReference>
<keyword evidence="3" id="KW-1185">Reference proteome</keyword>
<evidence type="ECO:0000313" key="3">
    <source>
        <dbReference type="Proteomes" id="UP001473302"/>
    </source>
</evidence>
<dbReference type="PANTHER" id="PTHR13622:SF8">
    <property type="entry name" value="THIAMIN PYROPHOSPHOKINASE 1"/>
    <property type="match status" value="1"/>
</dbReference>
<sequence length="302" mass="34639">MPYLTATPSLTLWTLPPPTKFTMQFHLPLALTPLAIVIPHLVNYNTQENNFLITSDHITFHKHINTPQKRSEVVKQLMDTWRANKTFDVLSGWRNELYPVYGDDSQPDNIAFVIERASAALFGISTFGVHLNAYTRDDAQILVWVARRALTKPTWPGLLDNCVAGGISYTYSVKDTVVKECEEEASIPFEVANKARSVNVISYFTYSSGGLQPETEYIYDLELPQGFKPKPRDGEVDCFYLWPLDKVKQTLLNNEWKPNCALVMIDFMIRHSFVTPDEESDFIDISYRLHRRLEFPTPRKGN</sequence>
<dbReference type="Pfam" id="PF15916">
    <property type="entry name" value="DUF4743"/>
    <property type="match status" value="1"/>
</dbReference>
<dbReference type="Proteomes" id="UP001473302">
    <property type="component" value="Unassembled WGS sequence"/>
</dbReference>
<evidence type="ECO:0000313" key="2">
    <source>
        <dbReference type="EMBL" id="GAA5813615.1"/>
    </source>
</evidence>
<dbReference type="EMBL" id="BAABUK010000017">
    <property type="protein sequence ID" value="GAA5813615.1"/>
    <property type="molecule type" value="Genomic_DNA"/>
</dbReference>
<dbReference type="InterPro" id="IPR031804">
    <property type="entry name" value="DUF4743"/>
</dbReference>
<organism evidence="2 3">
    <name type="scientific">Mucor flavus</name>
    <dbReference type="NCBI Taxonomy" id="439312"/>
    <lineage>
        <taxon>Eukaryota</taxon>
        <taxon>Fungi</taxon>
        <taxon>Fungi incertae sedis</taxon>
        <taxon>Mucoromycota</taxon>
        <taxon>Mucoromycotina</taxon>
        <taxon>Mucoromycetes</taxon>
        <taxon>Mucorales</taxon>
        <taxon>Mucorineae</taxon>
        <taxon>Mucoraceae</taxon>
        <taxon>Mucor</taxon>
    </lineage>
</organism>